<reference evidence="15" key="1">
    <citation type="submission" date="2016-10" db="EMBL/GenBank/DDBJ databases">
        <title>Frankia sp. NRRL B-16386 Genome sequencing.</title>
        <authorList>
            <person name="Ghodhbane-Gtari F."/>
            <person name="Swanson E."/>
            <person name="Gueddou A."/>
            <person name="Hezbri K."/>
            <person name="Ktari K."/>
            <person name="Nouioui I."/>
            <person name="Morris K."/>
            <person name="Simpson S."/>
            <person name="Abebe-Akele F."/>
            <person name="Thomas K."/>
            <person name="Gtari M."/>
            <person name="Tisa L.S."/>
        </authorList>
    </citation>
    <scope>NUCLEOTIDE SEQUENCE [LARGE SCALE GENOMIC DNA]</scope>
    <source>
        <strain evidence="15">NRRL B-16386</strain>
    </source>
</reference>
<dbReference type="PROSITE" id="PS50885">
    <property type="entry name" value="HAMP"/>
    <property type="match status" value="1"/>
</dbReference>
<dbReference type="GO" id="GO:0005886">
    <property type="term" value="C:plasma membrane"/>
    <property type="evidence" value="ECO:0007669"/>
    <property type="project" value="UniProtKB-SubCell"/>
</dbReference>
<dbReference type="Pfam" id="PF00512">
    <property type="entry name" value="HisKA"/>
    <property type="match status" value="1"/>
</dbReference>
<keyword evidence="9" id="KW-0902">Two-component regulatory system</keyword>
<dbReference type="PANTHER" id="PTHR45436:SF5">
    <property type="entry name" value="SENSOR HISTIDINE KINASE TRCS"/>
    <property type="match status" value="1"/>
</dbReference>
<evidence type="ECO:0000259" key="12">
    <source>
        <dbReference type="PROSITE" id="PS50109"/>
    </source>
</evidence>
<evidence type="ECO:0000256" key="1">
    <source>
        <dbReference type="ARBA" id="ARBA00000085"/>
    </source>
</evidence>
<dbReference type="Gene3D" id="3.30.565.10">
    <property type="entry name" value="Histidine kinase-like ATPase, C-terminal domain"/>
    <property type="match status" value="1"/>
</dbReference>
<dbReference type="AlphaFoldDB" id="A0A1V2I8I0"/>
<evidence type="ECO:0000256" key="11">
    <source>
        <dbReference type="SAM" id="Phobius"/>
    </source>
</evidence>
<dbReference type="PANTHER" id="PTHR45436">
    <property type="entry name" value="SENSOR HISTIDINE KINASE YKOH"/>
    <property type="match status" value="1"/>
</dbReference>
<dbReference type="InterPro" id="IPR003660">
    <property type="entry name" value="HAMP_dom"/>
</dbReference>
<dbReference type="Proteomes" id="UP000188929">
    <property type="component" value="Unassembled WGS sequence"/>
</dbReference>
<keyword evidence="10 11" id="KW-0472">Membrane</keyword>
<dbReference type="CDD" id="cd00082">
    <property type="entry name" value="HisKA"/>
    <property type="match status" value="1"/>
</dbReference>
<evidence type="ECO:0000256" key="2">
    <source>
        <dbReference type="ARBA" id="ARBA00004236"/>
    </source>
</evidence>
<dbReference type="GO" id="GO:0000155">
    <property type="term" value="F:phosphorelay sensor kinase activity"/>
    <property type="evidence" value="ECO:0007669"/>
    <property type="project" value="InterPro"/>
</dbReference>
<evidence type="ECO:0000256" key="8">
    <source>
        <dbReference type="ARBA" id="ARBA00022989"/>
    </source>
</evidence>
<dbReference type="SUPFAM" id="SSF55874">
    <property type="entry name" value="ATPase domain of HSP90 chaperone/DNA topoisomerase II/histidine kinase"/>
    <property type="match status" value="1"/>
</dbReference>
<dbReference type="SUPFAM" id="SSF158472">
    <property type="entry name" value="HAMP domain-like"/>
    <property type="match status" value="1"/>
</dbReference>
<dbReference type="CDD" id="cd00075">
    <property type="entry name" value="HATPase"/>
    <property type="match status" value="1"/>
</dbReference>
<dbReference type="SUPFAM" id="SSF47384">
    <property type="entry name" value="Homodimeric domain of signal transducing histidine kinase"/>
    <property type="match status" value="1"/>
</dbReference>
<dbReference type="EC" id="2.7.13.3" evidence="3"/>
<dbReference type="PROSITE" id="PS50109">
    <property type="entry name" value="HIS_KIN"/>
    <property type="match status" value="1"/>
</dbReference>
<dbReference type="Pfam" id="PF00672">
    <property type="entry name" value="HAMP"/>
    <property type="match status" value="1"/>
</dbReference>
<keyword evidence="6 11" id="KW-0812">Transmembrane</keyword>
<dbReference type="InterPro" id="IPR004358">
    <property type="entry name" value="Sig_transdc_His_kin-like_C"/>
</dbReference>
<evidence type="ECO:0000256" key="10">
    <source>
        <dbReference type="ARBA" id="ARBA00023136"/>
    </source>
</evidence>
<evidence type="ECO:0000256" key="9">
    <source>
        <dbReference type="ARBA" id="ARBA00023012"/>
    </source>
</evidence>
<proteinExistence type="predicted"/>
<dbReference type="InterPro" id="IPR050428">
    <property type="entry name" value="TCS_sensor_his_kinase"/>
</dbReference>
<dbReference type="SMART" id="SM00387">
    <property type="entry name" value="HATPase_c"/>
    <property type="match status" value="1"/>
</dbReference>
<evidence type="ECO:0000256" key="6">
    <source>
        <dbReference type="ARBA" id="ARBA00022692"/>
    </source>
</evidence>
<comment type="caution">
    <text evidence="14">The sequence shown here is derived from an EMBL/GenBank/DDBJ whole genome shotgun (WGS) entry which is preliminary data.</text>
</comment>
<gene>
    <name evidence="14" type="ORF">BL253_20355</name>
</gene>
<dbReference type="InterPro" id="IPR003661">
    <property type="entry name" value="HisK_dim/P_dom"/>
</dbReference>
<dbReference type="InterPro" id="IPR005467">
    <property type="entry name" value="His_kinase_dom"/>
</dbReference>
<evidence type="ECO:0000256" key="4">
    <source>
        <dbReference type="ARBA" id="ARBA00022553"/>
    </source>
</evidence>
<keyword evidence="8 11" id="KW-1133">Transmembrane helix</keyword>
<evidence type="ECO:0000313" key="15">
    <source>
        <dbReference type="Proteomes" id="UP000188929"/>
    </source>
</evidence>
<organism evidence="14 15">
    <name type="scientific">Pseudofrankia asymbiotica</name>
    <dbReference type="NCBI Taxonomy" id="1834516"/>
    <lineage>
        <taxon>Bacteria</taxon>
        <taxon>Bacillati</taxon>
        <taxon>Actinomycetota</taxon>
        <taxon>Actinomycetes</taxon>
        <taxon>Frankiales</taxon>
        <taxon>Frankiaceae</taxon>
        <taxon>Pseudofrankia</taxon>
    </lineage>
</organism>
<evidence type="ECO:0000256" key="3">
    <source>
        <dbReference type="ARBA" id="ARBA00012438"/>
    </source>
</evidence>
<dbReference type="SMART" id="SM00304">
    <property type="entry name" value="HAMP"/>
    <property type="match status" value="1"/>
</dbReference>
<keyword evidence="15" id="KW-1185">Reference proteome</keyword>
<dbReference type="InterPro" id="IPR036097">
    <property type="entry name" value="HisK_dim/P_sf"/>
</dbReference>
<comment type="subcellular location">
    <subcellularLocation>
        <location evidence="2">Cell membrane</location>
    </subcellularLocation>
</comment>
<evidence type="ECO:0000313" key="14">
    <source>
        <dbReference type="EMBL" id="ONH28142.1"/>
    </source>
</evidence>
<dbReference type="InterPro" id="IPR003594">
    <property type="entry name" value="HATPase_dom"/>
</dbReference>
<evidence type="ECO:0000259" key="13">
    <source>
        <dbReference type="PROSITE" id="PS50885"/>
    </source>
</evidence>
<dbReference type="STRING" id="1834516.BL253_20355"/>
<dbReference type="EMBL" id="MOMC01000042">
    <property type="protein sequence ID" value="ONH28142.1"/>
    <property type="molecule type" value="Genomic_DNA"/>
</dbReference>
<dbReference type="OrthoDB" id="9786919at2"/>
<sequence>MRVRLLVILLSLMTAALVVLGIPLARSIAEGRQQAMFFDRLGDTTRFAGMAGQNPGPDGTRALTGELVRYDQVYGVEAVIYGRDVTVRAASRVVPSAPDPRVRAQLNAALLGRAGENPAQIWPWQDRPLVIAEPVLAGGDVVGAALTVSPTDRLRGQVVRRWLLLGLGELAALLLCLAVALRLTRWLLAPIDSLDAVTHAIATGQMSTRVLERVGPPELRRLASAFNEMADHVQEVISQQRAFVADASHQLRNPLSALLLRIETIGLGLPPEWLDELEETRAEGRRLTEVLDELLALAQAEHAATRPVLFDVAAAARERLSAWRPVATSRQIVLGQTGLSEAMGYADRTAIGSALDAVVDNAIKFSPAGSTVEVVVLRDADSVRVVVRDQGPGVAPEELSAVGRRFWRSPRNVNVGGSGLGLSIAIALLEASGGGLSVALVEPTGLAVTLRVPRRPFAALAAVTLPAKVPAS</sequence>
<protein>
    <recommendedName>
        <fullName evidence="3">histidine kinase</fullName>
        <ecNumber evidence="3">2.7.13.3</ecNumber>
    </recommendedName>
</protein>
<dbReference type="InterPro" id="IPR036890">
    <property type="entry name" value="HATPase_C_sf"/>
</dbReference>
<dbReference type="CDD" id="cd06225">
    <property type="entry name" value="HAMP"/>
    <property type="match status" value="1"/>
</dbReference>
<dbReference type="Gene3D" id="6.10.340.10">
    <property type="match status" value="1"/>
</dbReference>
<dbReference type="RefSeq" id="WP_076818768.1">
    <property type="nucleotide sequence ID" value="NZ_MOMC01000042.1"/>
</dbReference>
<feature type="domain" description="HAMP" evidence="13">
    <location>
        <begin position="185"/>
        <end position="238"/>
    </location>
</feature>
<evidence type="ECO:0000256" key="5">
    <source>
        <dbReference type="ARBA" id="ARBA00022679"/>
    </source>
</evidence>
<keyword evidence="5" id="KW-0808">Transferase</keyword>
<keyword evidence="7 14" id="KW-0418">Kinase</keyword>
<keyword evidence="4" id="KW-0597">Phosphoprotein</keyword>
<dbReference type="Gene3D" id="1.10.287.130">
    <property type="match status" value="1"/>
</dbReference>
<dbReference type="PRINTS" id="PR00344">
    <property type="entry name" value="BCTRLSENSOR"/>
</dbReference>
<comment type="catalytic activity">
    <reaction evidence="1">
        <text>ATP + protein L-histidine = ADP + protein N-phospho-L-histidine.</text>
        <dbReference type="EC" id="2.7.13.3"/>
    </reaction>
</comment>
<feature type="transmembrane region" description="Helical" evidence="11">
    <location>
        <begin position="162"/>
        <end position="181"/>
    </location>
</feature>
<feature type="domain" description="Histidine kinase" evidence="12">
    <location>
        <begin position="246"/>
        <end position="456"/>
    </location>
</feature>
<dbReference type="SMART" id="SM00388">
    <property type="entry name" value="HisKA"/>
    <property type="match status" value="1"/>
</dbReference>
<dbReference type="Pfam" id="PF02518">
    <property type="entry name" value="HATPase_c"/>
    <property type="match status" value="1"/>
</dbReference>
<name>A0A1V2I8I0_9ACTN</name>
<evidence type="ECO:0000256" key="7">
    <source>
        <dbReference type="ARBA" id="ARBA00022777"/>
    </source>
</evidence>
<accession>A0A1V2I8I0</accession>